<dbReference type="HOGENOM" id="CLU_2262516_0_0_0"/>
<dbReference type="Proteomes" id="UP000000447">
    <property type="component" value="Plasmid unnamed"/>
</dbReference>
<accession>B9L3N5</accession>
<evidence type="ECO:0000256" key="1">
    <source>
        <dbReference type="SAM" id="MobiDB-lite"/>
    </source>
</evidence>
<protein>
    <submittedName>
        <fullName evidence="2">Uncharacterized protein</fullName>
    </submittedName>
</protein>
<proteinExistence type="predicted"/>
<sequence length="103" mass="10578">MESSWGRSTAADRLQAGSQRGERSTREHVGTQLADQAGGASVQFTPRAGSGRIGEEVTAASPTAGALAARASRTARILSLAAVSASRSACPHCARLLLCWPEG</sequence>
<keyword evidence="3" id="KW-1185">Reference proteome</keyword>
<dbReference type="EMBL" id="CP001276">
    <property type="protein sequence ID" value="ACM06737.1"/>
    <property type="molecule type" value="Genomic_DNA"/>
</dbReference>
<feature type="compositionally biased region" description="Basic and acidic residues" evidence="1">
    <location>
        <begin position="20"/>
        <end position="29"/>
    </location>
</feature>
<geneLocation type="plasmid" evidence="3">
    <name>Tros</name>
</geneLocation>
<evidence type="ECO:0000313" key="3">
    <source>
        <dbReference type="Proteomes" id="UP000000447"/>
    </source>
</evidence>
<organism evidence="2 3">
    <name type="scientific">Thermomicrobium roseum (strain ATCC 27502 / DSM 5159 / P-2)</name>
    <dbReference type="NCBI Taxonomy" id="309801"/>
    <lineage>
        <taxon>Bacteria</taxon>
        <taxon>Pseudomonadati</taxon>
        <taxon>Thermomicrobiota</taxon>
        <taxon>Thermomicrobia</taxon>
        <taxon>Thermomicrobiales</taxon>
        <taxon>Thermomicrobiaceae</taxon>
        <taxon>Thermomicrobium</taxon>
    </lineage>
</organism>
<keyword evidence="2" id="KW-0614">Plasmid</keyword>
<evidence type="ECO:0000313" key="2">
    <source>
        <dbReference type="EMBL" id="ACM06737.1"/>
    </source>
</evidence>
<feature type="region of interest" description="Disordered" evidence="1">
    <location>
        <begin position="1"/>
        <end position="62"/>
    </location>
</feature>
<gene>
    <name evidence="2" type="ordered locus">trd_A0399</name>
</gene>
<dbReference type="KEGG" id="tro:trd_A0399"/>
<dbReference type="AlphaFoldDB" id="B9L3N5"/>
<reference evidence="2 3" key="1">
    <citation type="journal article" date="2009" name="PLoS ONE">
        <title>Complete genome sequence of the aerobic CO-oxidizing thermophile Thermomicrobium roseum.</title>
        <authorList>
            <person name="Wu D."/>
            <person name="Raymond J."/>
            <person name="Wu M."/>
            <person name="Chatterji S."/>
            <person name="Ren Q."/>
            <person name="Graham J.E."/>
            <person name="Bryant D.A."/>
            <person name="Robb F."/>
            <person name="Colman A."/>
            <person name="Tallon L.J."/>
            <person name="Badger J.H."/>
            <person name="Madupu R."/>
            <person name="Ward N.L."/>
            <person name="Eisen J.A."/>
        </authorList>
    </citation>
    <scope>NUCLEOTIDE SEQUENCE [LARGE SCALE GENOMIC DNA]</scope>
    <source>
        <strain evidence="3">ATCC 27502 / DSM 5159 / P-2</strain>
        <plasmid evidence="2">unnamed</plasmid>
    </source>
</reference>
<name>B9L3N5_THERP</name>